<dbReference type="GO" id="GO:0016887">
    <property type="term" value="F:ATP hydrolysis activity"/>
    <property type="evidence" value="ECO:0007669"/>
    <property type="project" value="InterPro"/>
</dbReference>
<dbReference type="OrthoDB" id="9784450at2"/>
<reference evidence="6 7" key="1">
    <citation type="submission" date="2016-07" db="EMBL/GenBank/DDBJ databases">
        <title>Draft Genome Sequence of Oceanisphaera psychrotolerans, isolated from coastal sediment samples.</title>
        <authorList>
            <person name="Zhuo S."/>
            <person name="Ruan Z."/>
        </authorList>
    </citation>
    <scope>NUCLEOTIDE SEQUENCE [LARGE SCALE GENOMIC DNA]</scope>
    <source>
        <strain evidence="6 7">LAM-WHM-ZC</strain>
    </source>
</reference>
<dbReference type="GO" id="GO:0055085">
    <property type="term" value="P:transmembrane transport"/>
    <property type="evidence" value="ECO:0007669"/>
    <property type="project" value="UniProtKB-ARBA"/>
</dbReference>
<dbReference type="InterPro" id="IPR027417">
    <property type="entry name" value="P-loop_NTPase"/>
</dbReference>
<organism evidence="6 7">
    <name type="scientific">Oceanisphaera psychrotolerans</name>
    <dbReference type="NCBI Taxonomy" id="1414654"/>
    <lineage>
        <taxon>Bacteria</taxon>
        <taxon>Pseudomonadati</taxon>
        <taxon>Pseudomonadota</taxon>
        <taxon>Gammaproteobacteria</taxon>
        <taxon>Aeromonadales</taxon>
        <taxon>Aeromonadaceae</taxon>
        <taxon>Oceanisphaera</taxon>
    </lineage>
</organism>
<dbReference type="InterPro" id="IPR003593">
    <property type="entry name" value="AAA+_ATPase"/>
</dbReference>
<dbReference type="SUPFAM" id="SSF52540">
    <property type="entry name" value="P-loop containing nucleoside triphosphate hydrolases"/>
    <property type="match status" value="1"/>
</dbReference>
<dbReference type="Proteomes" id="UP000243073">
    <property type="component" value="Unassembled WGS sequence"/>
</dbReference>
<protein>
    <submittedName>
        <fullName evidence="6">Peptide ABC transporter ATP-binding protein</fullName>
    </submittedName>
</protein>
<evidence type="ECO:0000313" key="7">
    <source>
        <dbReference type="Proteomes" id="UP000243073"/>
    </source>
</evidence>
<dbReference type="Pfam" id="PF00005">
    <property type="entry name" value="ABC_tran"/>
    <property type="match status" value="1"/>
</dbReference>
<sequence length="267" mass="29316">MSRQTPDPILDIRHVSRTYTISGGLLKPARRVRALQDVSIRLERGQTLGLVGESGCGKSTLASIMLGLNRPDNGEVLINDQPVLSLGRLERSRLIQPVFQDPYSSLNPSFSVFDTLMQPLCIHHLHAGERAQKVLSMLDKVGFPRRLANAYPGELSGGQCQRVAIARALILNPPLLICDEPTSALDVSVQAQVINLLLELKQEFRLSMVFISHNLAVVEHLADKVCVMYQGQVVEQASRQALFAAPGHEYTRKLLSATLLPVSGARV</sequence>
<dbReference type="InterPro" id="IPR017871">
    <property type="entry name" value="ABC_transporter-like_CS"/>
</dbReference>
<evidence type="ECO:0000256" key="2">
    <source>
        <dbReference type="ARBA" id="ARBA00022448"/>
    </source>
</evidence>
<dbReference type="GO" id="GO:0005524">
    <property type="term" value="F:ATP binding"/>
    <property type="evidence" value="ECO:0007669"/>
    <property type="project" value="UniProtKB-KW"/>
</dbReference>
<evidence type="ECO:0000256" key="3">
    <source>
        <dbReference type="ARBA" id="ARBA00022741"/>
    </source>
</evidence>
<dbReference type="SMART" id="SM00382">
    <property type="entry name" value="AAA"/>
    <property type="match status" value="1"/>
</dbReference>
<dbReference type="STRING" id="1414654.BFR47_00520"/>
<gene>
    <name evidence="6" type="ORF">BFR47_00520</name>
</gene>
<comment type="caution">
    <text evidence="6">The sequence shown here is derived from an EMBL/GenBank/DDBJ whole genome shotgun (WGS) entry which is preliminary data.</text>
</comment>
<accession>A0A1J4QF87</accession>
<dbReference type="EMBL" id="MDKE01000011">
    <property type="protein sequence ID" value="OIN12443.1"/>
    <property type="molecule type" value="Genomic_DNA"/>
</dbReference>
<dbReference type="Gene3D" id="3.40.50.300">
    <property type="entry name" value="P-loop containing nucleotide triphosphate hydrolases"/>
    <property type="match status" value="1"/>
</dbReference>
<feature type="domain" description="ABC transporter" evidence="5">
    <location>
        <begin position="10"/>
        <end position="255"/>
    </location>
</feature>
<comment type="similarity">
    <text evidence="1">Belongs to the ABC transporter superfamily.</text>
</comment>
<dbReference type="PANTHER" id="PTHR43776">
    <property type="entry name" value="TRANSPORT ATP-BINDING PROTEIN"/>
    <property type="match status" value="1"/>
</dbReference>
<evidence type="ECO:0000256" key="1">
    <source>
        <dbReference type="ARBA" id="ARBA00005417"/>
    </source>
</evidence>
<dbReference type="PROSITE" id="PS00211">
    <property type="entry name" value="ABC_TRANSPORTER_1"/>
    <property type="match status" value="1"/>
</dbReference>
<proteinExistence type="inferred from homology"/>
<dbReference type="AlphaFoldDB" id="A0A1J4QF87"/>
<dbReference type="CDD" id="cd03257">
    <property type="entry name" value="ABC_NikE_OppD_transporters"/>
    <property type="match status" value="1"/>
</dbReference>
<keyword evidence="3" id="KW-0547">Nucleotide-binding</keyword>
<keyword evidence="2" id="KW-0813">Transport</keyword>
<dbReference type="InterPro" id="IPR003439">
    <property type="entry name" value="ABC_transporter-like_ATP-bd"/>
</dbReference>
<keyword evidence="7" id="KW-1185">Reference proteome</keyword>
<dbReference type="PANTHER" id="PTHR43776:SF7">
    <property type="entry name" value="D,D-DIPEPTIDE TRANSPORT ATP-BINDING PROTEIN DDPF-RELATED"/>
    <property type="match status" value="1"/>
</dbReference>
<keyword evidence="4 6" id="KW-0067">ATP-binding</keyword>
<evidence type="ECO:0000259" key="5">
    <source>
        <dbReference type="PROSITE" id="PS50893"/>
    </source>
</evidence>
<name>A0A1J4QF87_9GAMM</name>
<evidence type="ECO:0000313" key="6">
    <source>
        <dbReference type="EMBL" id="OIN12443.1"/>
    </source>
</evidence>
<evidence type="ECO:0000256" key="4">
    <source>
        <dbReference type="ARBA" id="ARBA00022840"/>
    </source>
</evidence>
<dbReference type="InterPro" id="IPR050319">
    <property type="entry name" value="ABC_transp_ATP-bind"/>
</dbReference>
<dbReference type="PROSITE" id="PS50893">
    <property type="entry name" value="ABC_TRANSPORTER_2"/>
    <property type="match status" value="1"/>
</dbReference>